<protein>
    <submittedName>
        <fullName evidence="13">FAD-dependent oxidoreductase</fullName>
    </submittedName>
    <submittedName>
        <fullName evidence="14">Pyruvate/2-oxoglutarate dehydrogenase complex dihydrolipoamide dehydrogenase (E3) component</fullName>
    </submittedName>
</protein>
<evidence type="ECO:0000256" key="8">
    <source>
        <dbReference type="PIRSR" id="PIRSR000350-3"/>
    </source>
</evidence>
<dbReference type="PRINTS" id="PR00368">
    <property type="entry name" value="FADPNR"/>
</dbReference>
<evidence type="ECO:0000313" key="16">
    <source>
        <dbReference type="Proteomes" id="UP000550260"/>
    </source>
</evidence>
<dbReference type="RefSeq" id="WP_101440344.1">
    <property type="nucleotide sequence ID" value="NZ_JACJHR010000001.1"/>
</dbReference>
<keyword evidence="8" id="KW-0520">NAD</keyword>
<accession>A0A2N3WUV4</accession>
<dbReference type="GO" id="GO:0016668">
    <property type="term" value="F:oxidoreductase activity, acting on a sulfur group of donors, NAD(P) as acceptor"/>
    <property type="evidence" value="ECO:0007669"/>
    <property type="project" value="InterPro"/>
</dbReference>
<evidence type="ECO:0000313" key="15">
    <source>
        <dbReference type="Proteomes" id="UP000233750"/>
    </source>
</evidence>
<dbReference type="Proteomes" id="UP000233750">
    <property type="component" value="Unassembled WGS sequence"/>
</dbReference>
<comment type="cofactor">
    <cofactor evidence="8">
        <name>FAD</name>
        <dbReference type="ChEBI" id="CHEBI:57692"/>
    </cofactor>
    <text evidence="8">Binds 1 FAD per subunit.</text>
</comment>
<dbReference type="Gene3D" id="3.50.50.60">
    <property type="entry name" value="FAD/NAD(P)-binding domain"/>
    <property type="match status" value="2"/>
</dbReference>
<dbReference type="InterPro" id="IPR004099">
    <property type="entry name" value="Pyr_nucl-diS_OxRdtase_dimer"/>
</dbReference>
<evidence type="ECO:0000256" key="3">
    <source>
        <dbReference type="ARBA" id="ARBA00022827"/>
    </source>
</evidence>
<keyword evidence="2 10" id="KW-0285">Flavoprotein</keyword>
<accession>A0A8E1T1E9</accession>
<reference evidence="14 15" key="1">
    <citation type="submission" date="2017-12" db="EMBL/GenBank/DDBJ databases">
        <title>Sequencing the genomes of 1000 Actinobacteria strains.</title>
        <authorList>
            <person name="Klenk H.-P."/>
        </authorList>
    </citation>
    <scope>NUCLEOTIDE SEQUENCE [LARGE SCALE GENOMIC DNA]</scope>
    <source>
        <strain evidence="14 15">DSM 45165</strain>
    </source>
</reference>
<dbReference type="PROSITE" id="PS00837">
    <property type="entry name" value="ALADH_PNT_2"/>
    <property type="match status" value="1"/>
</dbReference>
<dbReference type="SUPFAM" id="SSF55424">
    <property type="entry name" value="FAD/NAD-linked reductases, dimerisation (C-terminal) domain"/>
    <property type="match status" value="1"/>
</dbReference>
<evidence type="ECO:0000256" key="4">
    <source>
        <dbReference type="ARBA" id="ARBA00022857"/>
    </source>
</evidence>
<evidence type="ECO:0000256" key="6">
    <source>
        <dbReference type="ARBA" id="ARBA00023157"/>
    </source>
</evidence>
<evidence type="ECO:0000313" key="13">
    <source>
        <dbReference type="EMBL" id="MBB2497672.1"/>
    </source>
</evidence>
<dbReference type="InterPro" id="IPR023753">
    <property type="entry name" value="FAD/NAD-binding_dom"/>
</dbReference>
<dbReference type="InterPro" id="IPR036188">
    <property type="entry name" value="FAD/NAD-bd_sf"/>
</dbReference>
<dbReference type="InterPro" id="IPR016156">
    <property type="entry name" value="FAD/NAD-linked_Rdtase_dimer_sf"/>
</dbReference>
<evidence type="ECO:0000256" key="2">
    <source>
        <dbReference type="ARBA" id="ARBA00022630"/>
    </source>
</evidence>
<feature type="disulfide bond" description="Redox-active" evidence="9">
    <location>
        <begin position="45"/>
        <end position="50"/>
    </location>
</feature>
<keyword evidence="14" id="KW-0670">Pyruvate</keyword>
<dbReference type="PANTHER" id="PTHR43014:SF2">
    <property type="entry name" value="MERCURIC REDUCTASE"/>
    <property type="match status" value="1"/>
</dbReference>
<dbReference type="EMBL" id="PJMY01000003">
    <property type="protein sequence ID" value="PKV97656.1"/>
    <property type="molecule type" value="Genomic_DNA"/>
</dbReference>
<dbReference type="SUPFAM" id="SSF51905">
    <property type="entry name" value="FAD/NAD(P)-binding domain"/>
    <property type="match status" value="1"/>
</dbReference>
<comment type="similarity">
    <text evidence="1 10">Belongs to the class-I pyridine nucleotide-disulfide oxidoreductase family.</text>
</comment>
<evidence type="ECO:0000256" key="5">
    <source>
        <dbReference type="ARBA" id="ARBA00023002"/>
    </source>
</evidence>
<keyword evidence="7 10" id="KW-0676">Redox-active center</keyword>
<dbReference type="InterPro" id="IPR012999">
    <property type="entry name" value="Pyr_OxRdtase_I_AS"/>
</dbReference>
<evidence type="ECO:0000259" key="12">
    <source>
        <dbReference type="Pfam" id="PF07992"/>
    </source>
</evidence>
<evidence type="ECO:0000259" key="11">
    <source>
        <dbReference type="Pfam" id="PF02852"/>
    </source>
</evidence>
<organism evidence="14 15">
    <name type="scientific">Amycolatopsis echigonensis</name>
    <dbReference type="NCBI Taxonomy" id="2576905"/>
    <lineage>
        <taxon>Bacteria</taxon>
        <taxon>Bacillati</taxon>
        <taxon>Actinomycetota</taxon>
        <taxon>Actinomycetes</taxon>
        <taxon>Pseudonocardiales</taxon>
        <taxon>Pseudonocardiaceae</taxon>
        <taxon>Amycolatopsis</taxon>
    </lineage>
</organism>
<feature type="binding site" evidence="8">
    <location>
        <position position="310"/>
    </location>
    <ligand>
        <name>FAD</name>
        <dbReference type="ChEBI" id="CHEBI:57692"/>
    </ligand>
</feature>
<dbReference type="InterPro" id="IPR008143">
    <property type="entry name" value="Ala_DH/PNT_CS2"/>
</dbReference>
<dbReference type="PIRSF" id="PIRSF000350">
    <property type="entry name" value="Mercury_reductase_MerA"/>
    <property type="match status" value="1"/>
</dbReference>
<feature type="domain" description="Pyridine nucleotide-disulphide oxidoreductase dimerisation" evidence="11">
    <location>
        <begin position="345"/>
        <end position="453"/>
    </location>
</feature>
<dbReference type="OrthoDB" id="4763248at2"/>
<dbReference type="InterPro" id="IPR001100">
    <property type="entry name" value="Pyr_nuc-diS_OxRdtase"/>
</dbReference>
<dbReference type="GO" id="GO:0003955">
    <property type="term" value="F:NAD(P)H dehydrogenase (quinone) activity"/>
    <property type="evidence" value="ECO:0007669"/>
    <property type="project" value="TreeGrafter"/>
</dbReference>
<keyword evidence="4" id="KW-0521">NADP</keyword>
<feature type="binding site" evidence="8">
    <location>
        <begin position="142"/>
        <end position="144"/>
    </location>
    <ligand>
        <name>FAD</name>
        <dbReference type="ChEBI" id="CHEBI:57692"/>
    </ligand>
</feature>
<dbReference type="FunFam" id="3.30.390.30:FF:000001">
    <property type="entry name" value="Dihydrolipoyl dehydrogenase"/>
    <property type="match status" value="1"/>
</dbReference>
<reference evidence="13 16" key="2">
    <citation type="submission" date="2020-08" db="EMBL/GenBank/DDBJ databases">
        <title>Amycolatopsis echigonensis JCM 21831.</title>
        <authorList>
            <person name="Tedsree N."/>
            <person name="Kuncharoen N."/>
            <person name="Likhitwitayawuid K."/>
            <person name="Tanasupawat S."/>
        </authorList>
    </citation>
    <scope>NUCLEOTIDE SEQUENCE [LARGE SCALE GENOMIC DNA]</scope>
    <source>
        <strain evidence="13 16">JCM 21831</strain>
    </source>
</reference>
<keyword evidence="8" id="KW-0547">Nucleotide-binding</keyword>
<dbReference type="EMBL" id="JACJHR010000001">
    <property type="protein sequence ID" value="MBB2497672.1"/>
    <property type="molecule type" value="Genomic_DNA"/>
</dbReference>
<dbReference type="AlphaFoldDB" id="A0A2N3WUV4"/>
<feature type="binding site" evidence="8">
    <location>
        <position position="269"/>
    </location>
    <ligand>
        <name>NAD(+)</name>
        <dbReference type="ChEBI" id="CHEBI:57540"/>
    </ligand>
</feature>
<evidence type="ECO:0000256" key="1">
    <source>
        <dbReference type="ARBA" id="ARBA00007532"/>
    </source>
</evidence>
<feature type="binding site" evidence="8">
    <location>
        <begin position="179"/>
        <end position="186"/>
    </location>
    <ligand>
        <name>NAD(+)</name>
        <dbReference type="ChEBI" id="CHEBI:57540"/>
    </ligand>
</feature>
<dbReference type="Pfam" id="PF02852">
    <property type="entry name" value="Pyr_redox_dim"/>
    <property type="match status" value="1"/>
</dbReference>
<evidence type="ECO:0000256" key="7">
    <source>
        <dbReference type="ARBA" id="ARBA00023284"/>
    </source>
</evidence>
<dbReference type="PROSITE" id="PS00076">
    <property type="entry name" value="PYRIDINE_REDOX_1"/>
    <property type="match status" value="1"/>
</dbReference>
<dbReference type="PRINTS" id="PR00411">
    <property type="entry name" value="PNDRDTASEI"/>
</dbReference>
<proteinExistence type="inferred from homology"/>
<evidence type="ECO:0000256" key="9">
    <source>
        <dbReference type="PIRSR" id="PIRSR000350-4"/>
    </source>
</evidence>
<dbReference type="Pfam" id="PF07992">
    <property type="entry name" value="Pyr_redox_2"/>
    <property type="match status" value="1"/>
</dbReference>
<evidence type="ECO:0000256" key="10">
    <source>
        <dbReference type="RuleBase" id="RU003691"/>
    </source>
</evidence>
<keyword evidence="15" id="KW-1185">Reference proteome</keyword>
<dbReference type="Proteomes" id="UP000550260">
    <property type="component" value="Unassembled WGS sequence"/>
</dbReference>
<feature type="binding site" evidence="8">
    <location>
        <position position="202"/>
    </location>
    <ligand>
        <name>NAD(+)</name>
        <dbReference type="ChEBI" id="CHEBI:57540"/>
    </ligand>
</feature>
<gene>
    <name evidence="14" type="ORF">ATK30_8648</name>
    <name evidence="13" type="ORF">H5411_00780</name>
</gene>
<feature type="domain" description="FAD/NAD(P)-binding" evidence="12">
    <location>
        <begin position="9"/>
        <end position="325"/>
    </location>
</feature>
<dbReference type="PANTHER" id="PTHR43014">
    <property type="entry name" value="MERCURIC REDUCTASE"/>
    <property type="match status" value="1"/>
</dbReference>
<comment type="caution">
    <text evidence="14">The sequence shown here is derived from an EMBL/GenBank/DDBJ whole genome shotgun (WGS) entry which is preliminary data.</text>
</comment>
<dbReference type="GO" id="GO:0050660">
    <property type="term" value="F:flavin adenine dinucleotide binding"/>
    <property type="evidence" value="ECO:0007669"/>
    <property type="project" value="TreeGrafter"/>
</dbReference>
<evidence type="ECO:0000313" key="14">
    <source>
        <dbReference type="EMBL" id="PKV97656.1"/>
    </source>
</evidence>
<dbReference type="Gene3D" id="3.30.390.30">
    <property type="match status" value="1"/>
</dbReference>
<keyword evidence="6" id="KW-1015">Disulfide bond</keyword>
<keyword evidence="3 8" id="KW-0274">FAD</keyword>
<keyword evidence="5 10" id="KW-0560">Oxidoreductase</keyword>
<feature type="binding site" evidence="8">
    <location>
        <position position="54"/>
    </location>
    <ligand>
        <name>FAD</name>
        <dbReference type="ChEBI" id="CHEBI:57692"/>
    </ligand>
</feature>
<sequence length="481" mass="50435">MTRGSGRADLVIVGGGTAGIIAAQTAGGLGARVVLVERDRIGGDCLWTGCVPSKALIAAARAAQNMRTAGRFGIAPVEPQVDFAAVTAHVRRSIERIEPVDSPAALTDAGAEVVAGTAVFTGPDELQIEGRSLRFRRALIATGSAPALPPVPGLAEAEPLTSDTVWDLAELPARLAVLGGGPIGCELGQAFARLGAEVTVVEATERLVPREEPRAATALSAALSADGVRVLTSTTVTQAARQAKGVRLDLTGRTGPSVLDVDRVLVATGCRPRTAGLGLEQAGVRLDERGYVAVDAKLRTSNHRIYAAGDVTGAPAFTHVAGVHGSIAATNALLAPIRRIDHDKIPWVTFTDPEIAHLGLTEDQARQRFGDAVRVRLLQHEHLDRAIVEDETDGFTHVVLDAKGRVLGATVVGPRAGEMIAELTGLLARGGRLRDLASVIHPYPAWSDGVWNAAVAESSDALQRPVMRRVTGALLRLRRVR</sequence>
<name>A0A2N3WUV4_9PSEU</name>